<dbReference type="Proteomes" id="UP000294508">
    <property type="component" value="Unassembled WGS sequence"/>
</dbReference>
<comment type="caution">
    <text evidence="2">The sequence shown here is derived from an EMBL/GenBank/DDBJ whole genome shotgun (WGS) entry which is preliminary data.</text>
</comment>
<sequence length="229" mass="25395">MGARPGRDQLVDAVQAAKHRASTNQLGYRERGHPVVLSGGQPEELLRHLLVSVQLTAIERERADVAQRACLGRVVPVRSVDLERTQEVLDAEAAEQLSERWQWIDCRPGCVPHTGRCRAGRRRTGRRPGVRTATRDRFSRSRPSRSAEPQRRPRRARPARLHGRRTRRATAVAGSAALPEPAPAWRVGPASGVRVRAWDPRSGSPRPAPGVHGPVPPAIRERSRCRAAR</sequence>
<evidence type="ECO:0000256" key="1">
    <source>
        <dbReference type="SAM" id="MobiDB-lite"/>
    </source>
</evidence>
<evidence type="ECO:0000313" key="2">
    <source>
        <dbReference type="EMBL" id="TCO32727.1"/>
    </source>
</evidence>
<dbReference type="AlphaFoldDB" id="A0A4R2HNV6"/>
<gene>
    <name evidence="2" type="ORF">EV652_104333</name>
</gene>
<protein>
    <submittedName>
        <fullName evidence="2">Uncharacterized protein</fullName>
    </submittedName>
</protein>
<keyword evidence="3" id="KW-1185">Reference proteome</keyword>
<evidence type="ECO:0000313" key="3">
    <source>
        <dbReference type="Proteomes" id="UP000294508"/>
    </source>
</evidence>
<proteinExistence type="predicted"/>
<feature type="compositionally biased region" description="Basic and acidic residues" evidence="1">
    <location>
        <begin position="219"/>
        <end position="229"/>
    </location>
</feature>
<accession>A0A4R2HNV6</accession>
<feature type="compositionally biased region" description="Basic residues" evidence="1">
    <location>
        <begin position="152"/>
        <end position="168"/>
    </location>
</feature>
<dbReference type="EMBL" id="SLWN01000004">
    <property type="protein sequence ID" value="TCO32727.1"/>
    <property type="molecule type" value="Genomic_DNA"/>
</dbReference>
<organism evidence="2 3">
    <name type="scientific">Kribbella steppae</name>
    <dbReference type="NCBI Taxonomy" id="2512223"/>
    <lineage>
        <taxon>Bacteria</taxon>
        <taxon>Bacillati</taxon>
        <taxon>Actinomycetota</taxon>
        <taxon>Actinomycetes</taxon>
        <taxon>Propionibacteriales</taxon>
        <taxon>Kribbellaceae</taxon>
        <taxon>Kribbella</taxon>
    </lineage>
</organism>
<feature type="compositionally biased region" description="Basic residues" evidence="1">
    <location>
        <begin position="117"/>
        <end position="129"/>
    </location>
</feature>
<feature type="region of interest" description="Disordered" evidence="1">
    <location>
        <begin position="117"/>
        <end position="229"/>
    </location>
</feature>
<reference evidence="2 3" key="1">
    <citation type="journal article" date="2015" name="Stand. Genomic Sci.">
        <title>Genomic Encyclopedia of Bacterial and Archaeal Type Strains, Phase III: the genomes of soil and plant-associated and newly described type strains.</title>
        <authorList>
            <person name="Whitman W.B."/>
            <person name="Woyke T."/>
            <person name="Klenk H.P."/>
            <person name="Zhou Y."/>
            <person name="Lilburn T.G."/>
            <person name="Beck B.J."/>
            <person name="De Vos P."/>
            <person name="Vandamme P."/>
            <person name="Eisen J.A."/>
            <person name="Garrity G."/>
            <person name="Hugenholtz P."/>
            <person name="Kyrpides N.C."/>
        </authorList>
    </citation>
    <scope>NUCLEOTIDE SEQUENCE [LARGE SCALE GENOMIC DNA]</scope>
    <source>
        <strain evidence="2 3">VKM Ac-2572</strain>
    </source>
</reference>
<name>A0A4R2HNV6_9ACTN</name>